<evidence type="ECO:0000313" key="3">
    <source>
        <dbReference type="Proteomes" id="UP000741013"/>
    </source>
</evidence>
<dbReference type="EMBL" id="JAGGMS010000001">
    <property type="protein sequence ID" value="MBP2183635.1"/>
    <property type="molecule type" value="Genomic_DNA"/>
</dbReference>
<sequence>MRKLTLVIIVAACAGCGVSTQDRPEKLPSVTRATDPAPSVTQVPDSAPGSSGSRQVPPPGSTTG</sequence>
<reference evidence="2 3" key="1">
    <citation type="submission" date="2021-03" db="EMBL/GenBank/DDBJ databases">
        <title>Sequencing the genomes of 1000 actinobacteria strains.</title>
        <authorList>
            <person name="Klenk H.-P."/>
        </authorList>
    </citation>
    <scope>NUCLEOTIDE SEQUENCE [LARGE SCALE GENOMIC DNA]</scope>
    <source>
        <strain evidence="2 3">DSM 45510</strain>
    </source>
</reference>
<name>A0ABS4PXN0_9PSEU</name>
<keyword evidence="3" id="KW-1185">Reference proteome</keyword>
<protein>
    <submittedName>
        <fullName evidence="2">Uncharacterized protein</fullName>
    </submittedName>
</protein>
<organism evidence="2 3">
    <name type="scientific">Amycolatopsis magusensis</name>
    <dbReference type="NCBI Taxonomy" id="882444"/>
    <lineage>
        <taxon>Bacteria</taxon>
        <taxon>Bacillati</taxon>
        <taxon>Actinomycetota</taxon>
        <taxon>Actinomycetes</taxon>
        <taxon>Pseudonocardiales</taxon>
        <taxon>Pseudonocardiaceae</taxon>
        <taxon>Amycolatopsis</taxon>
    </lineage>
</organism>
<accession>A0ABS4PXN0</accession>
<feature type="compositionally biased region" description="Polar residues" evidence="1">
    <location>
        <begin position="39"/>
        <end position="54"/>
    </location>
</feature>
<evidence type="ECO:0000256" key="1">
    <source>
        <dbReference type="SAM" id="MobiDB-lite"/>
    </source>
</evidence>
<feature type="region of interest" description="Disordered" evidence="1">
    <location>
        <begin position="19"/>
        <end position="64"/>
    </location>
</feature>
<comment type="caution">
    <text evidence="2">The sequence shown here is derived from an EMBL/GenBank/DDBJ whole genome shotgun (WGS) entry which is preliminary data.</text>
</comment>
<evidence type="ECO:0000313" key="2">
    <source>
        <dbReference type="EMBL" id="MBP2183635.1"/>
    </source>
</evidence>
<proteinExistence type="predicted"/>
<dbReference type="Proteomes" id="UP000741013">
    <property type="component" value="Unassembled WGS sequence"/>
</dbReference>
<gene>
    <name evidence="2" type="ORF">JOM49_005161</name>
</gene>